<dbReference type="EMBL" id="CP041692">
    <property type="protein sequence ID" value="QDP94818.1"/>
    <property type="molecule type" value="Genomic_DNA"/>
</dbReference>
<dbReference type="Gene3D" id="1.10.1780.10">
    <property type="entry name" value="Clp, N-terminal domain"/>
    <property type="match status" value="1"/>
</dbReference>
<dbReference type="OrthoDB" id="3628183at2"/>
<feature type="domain" description="Clp R" evidence="2">
    <location>
        <begin position="38"/>
        <end position="181"/>
    </location>
</feature>
<name>A0A516PUE9_9ACTN</name>
<dbReference type="InterPro" id="IPR004176">
    <property type="entry name" value="Clp_R_N"/>
</dbReference>
<dbReference type="KEGG" id="mik:FOE78_01785"/>
<gene>
    <name evidence="3" type="ORF">FOE78_01785</name>
</gene>
<evidence type="ECO:0000259" key="2">
    <source>
        <dbReference type="PROSITE" id="PS51903"/>
    </source>
</evidence>
<sequence length="217" mass="22714">MGSGRGEPSGCVPSDAVMSYVCPLSCSWCLTGDVVAVFESFTSEARVSIENGKGAARVLRSNCVGTEHILLGVLHDRSGMSCRILEEFGLTASSVRREIERTISPSVTEGGAHVSFSLHARSALEAARLMATLMRASGVGNEHLVLGVMGEIGGGAVRVVSDLCPSPGKIRADLLSAMAKEDSRSGGNLAIDTRVAAVEERLQAIERALNGREGLES</sequence>
<evidence type="ECO:0000313" key="4">
    <source>
        <dbReference type="Proteomes" id="UP000319263"/>
    </source>
</evidence>
<keyword evidence="4" id="KW-1185">Reference proteome</keyword>
<dbReference type="AlphaFoldDB" id="A0A516PUE9"/>
<dbReference type="Proteomes" id="UP000319263">
    <property type="component" value="Chromosome"/>
</dbReference>
<dbReference type="SUPFAM" id="SSF81923">
    <property type="entry name" value="Double Clp-N motif"/>
    <property type="match status" value="1"/>
</dbReference>
<evidence type="ECO:0000256" key="1">
    <source>
        <dbReference type="PROSITE-ProRule" id="PRU01251"/>
    </source>
</evidence>
<dbReference type="PROSITE" id="PS51903">
    <property type="entry name" value="CLP_R"/>
    <property type="match status" value="1"/>
</dbReference>
<dbReference type="Pfam" id="PF02861">
    <property type="entry name" value="Clp_N"/>
    <property type="match status" value="1"/>
</dbReference>
<protein>
    <recommendedName>
        <fullName evidence="2">Clp R domain-containing protein</fullName>
    </recommendedName>
</protein>
<keyword evidence="1" id="KW-0677">Repeat</keyword>
<reference evidence="3 4" key="1">
    <citation type="submission" date="2019-07" db="EMBL/GenBank/DDBJ databases">
        <title>Microlunatus dokdonensis sp. nov. isolated from the rhizospheric soil of the wild plant Elymus tsukushiensis.</title>
        <authorList>
            <person name="Ghim S.-Y."/>
            <person name="Hwang Y.-J."/>
            <person name="Son J.-S."/>
            <person name="Shin J.-H."/>
        </authorList>
    </citation>
    <scope>NUCLEOTIDE SEQUENCE [LARGE SCALE GENOMIC DNA]</scope>
    <source>
        <strain evidence="3 4">KUDC0627</strain>
    </source>
</reference>
<evidence type="ECO:0000313" key="3">
    <source>
        <dbReference type="EMBL" id="QDP94818.1"/>
    </source>
</evidence>
<dbReference type="InterPro" id="IPR036628">
    <property type="entry name" value="Clp_N_dom_sf"/>
</dbReference>
<accession>A0A516PUE9</accession>
<proteinExistence type="predicted"/>
<organism evidence="3 4">
    <name type="scientific">Microlunatus elymi</name>
    <dbReference type="NCBI Taxonomy" id="2596828"/>
    <lineage>
        <taxon>Bacteria</taxon>
        <taxon>Bacillati</taxon>
        <taxon>Actinomycetota</taxon>
        <taxon>Actinomycetes</taxon>
        <taxon>Propionibacteriales</taxon>
        <taxon>Propionibacteriaceae</taxon>
        <taxon>Microlunatus</taxon>
    </lineage>
</organism>